<evidence type="ECO:0000256" key="4">
    <source>
        <dbReference type="ARBA" id="ARBA00023163"/>
    </source>
</evidence>
<keyword evidence="9" id="KW-1185">Reference proteome</keyword>
<dbReference type="GO" id="GO:0043565">
    <property type="term" value="F:sequence-specific DNA binding"/>
    <property type="evidence" value="ECO:0007669"/>
    <property type="project" value="InterPro"/>
</dbReference>
<evidence type="ECO:0000256" key="3">
    <source>
        <dbReference type="ARBA" id="ARBA00023125"/>
    </source>
</evidence>
<reference evidence="8 9" key="1">
    <citation type="submission" date="2015-01" db="EMBL/GenBank/DDBJ databases">
        <title>Draft genome sequence of Pedobacter sp. NL19 isolated from sludge of an effluent treatment pond in an abandoned uranium mine.</title>
        <authorList>
            <person name="Santos T."/>
            <person name="Caetano T."/>
            <person name="Covas C."/>
            <person name="Cruz A."/>
            <person name="Mendo S."/>
        </authorList>
    </citation>
    <scope>NUCLEOTIDE SEQUENCE [LARGE SCALE GENOMIC DNA]</scope>
    <source>
        <strain evidence="8 9">NL19</strain>
    </source>
</reference>
<dbReference type="InterPro" id="IPR001789">
    <property type="entry name" value="Sig_transdc_resp-reg_receiver"/>
</dbReference>
<dbReference type="InterPro" id="IPR018062">
    <property type="entry name" value="HTH_AraC-typ_CS"/>
</dbReference>
<dbReference type="GO" id="GO:0003700">
    <property type="term" value="F:DNA-binding transcription factor activity"/>
    <property type="evidence" value="ECO:0007669"/>
    <property type="project" value="InterPro"/>
</dbReference>
<sequence>MEKDLNFVPHTTDDIREKPVILLVDDHEEILDFISDDLSEKFKVLIASDGLEGLAILEKEIVHLVISDVMMPRMDGFEFCRRIKSGIEFSHIPVILLTAKNTLQSKIEGLELGADVYIEKPFSPEFLQVQASSLIANRNKIKAYFSSSPLLHIKSLAYSKADEQFLKKLQVIIDQTISNPQLDVELLTDHMHMSRPTLYRKIKSISNLSPNELINLARLKKAAELLNDGTLKIYEIAEMVGYSSQNHFGRIFSKQFGMTPTDYAASMHAKQKKNL</sequence>
<feature type="domain" description="HTH araC/xylS-type" evidence="6">
    <location>
        <begin position="167"/>
        <end position="266"/>
    </location>
</feature>
<dbReference type="SUPFAM" id="SSF46689">
    <property type="entry name" value="Homeodomain-like"/>
    <property type="match status" value="1"/>
</dbReference>
<evidence type="ECO:0000313" key="9">
    <source>
        <dbReference type="Proteomes" id="UP000032049"/>
    </source>
</evidence>
<comment type="caution">
    <text evidence="8">The sequence shown here is derived from an EMBL/GenBank/DDBJ whole genome shotgun (WGS) entry which is preliminary data.</text>
</comment>
<dbReference type="OrthoDB" id="9809670at2"/>
<keyword evidence="4" id="KW-0804">Transcription</keyword>
<evidence type="ECO:0000313" key="8">
    <source>
        <dbReference type="EMBL" id="KIO77869.1"/>
    </source>
</evidence>
<evidence type="ECO:0000256" key="5">
    <source>
        <dbReference type="PROSITE-ProRule" id="PRU00169"/>
    </source>
</evidence>
<dbReference type="EMBL" id="JXRA01000028">
    <property type="protein sequence ID" value="KIO77869.1"/>
    <property type="molecule type" value="Genomic_DNA"/>
</dbReference>
<dbReference type="Pfam" id="PF00072">
    <property type="entry name" value="Response_reg"/>
    <property type="match status" value="1"/>
</dbReference>
<dbReference type="InterPro" id="IPR009057">
    <property type="entry name" value="Homeodomain-like_sf"/>
</dbReference>
<dbReference type="PANTHER" id="PTHR43547">
    <property type="entry name" value="TWO-COMPONENT HISTIDINE KINASE"/>
    <property type="match status" value="1"/>
</dbReference>
<proteinExistence type="predicted"/>
<dbReference type="SMART" id="SM00342">
    <property type="entry name" value="HTH_ARAC"/>
    <property type="match status" value="1"/>
</dbReference>
<dbReference type="GO" id="GO:0000155">
    <property type="term" value="F:phosphorelay sensor kinase activity"/>
    <property type="evidence" value="ECO:0007669"/>
    <property type="project" value="TreeGrafter"/>
</dbReference>
<dbReference type="PROSITE" id="PS00041">
    <property type="entry name" value="HTH_ARAC_FAMILY_1"/>
    <property type="match status" value="1"/>
</dbReference>
<gene>
    <name evidence="8" type="ORF">TH53_06990</name>
</gene>
<evidence type="ECO:0000256" key="1">
    <source>
        <dbReference type="ARBA" id="ARBA00022553"/>
    </source>
</evidence>
<dbReference type="Gene3D" id="1.10.10.60">
    <property type="entry name" value="Homeodomain-like"/>
    <property type="match status" value="1"/>
</dbReference>
<protein>
    <submittedName>
        <fullName evidence="8">Chemotaxis protein CheY</fullName>
    </submittedName>
</protein>
<dbReference type="RefSeq" id="WP_041880070.1">
    <property type="nucleotide sequence ID" value="NZ_CP157278.1"/>
</dbReference>
<feature type="modified residue" description="4-aspartylphosphate" evidence="5">
    <location>
        <position position="68"/>
    </location>
</feature>
<evidence type="ECO:0000259" key="7">
    <source>
        <dbReference type="PROSITE" id="PS50110"/>
    </source>
</evidence>
<evidence type="ECO:0000256" key="2">
    <source>
        <dbReference type="ARBA" id="ARBA00023015"/>
    </source>
</evidence>
<keyword evidence="1 5" id="KW-0597">Phosphoprotein</keyword>
<dbReference type="InterPro" id="IPR018060">
    <property type="entry name" value="HTH_AraC"/>
</dbReference>
<dbReference type="Pfam" id="PF12833">
    <property type="entry name" value="HTH_18"/>
    <property type="match status" value="1"/>
</dbReference>
<dbReference type="Gene3D" id="3.40.50.2300">
    <property type="match status" value="1"/>
</dbReference>
<dbReference type="STRING" id="1503925.TH53_06990"/>
<name>A0A0D0FZE0_9SPHI</name>
<evidence type="ECO:0000259" key="6">
    <source>
        <dbReference type="PROSITE" id="PS01124"/>
    </source>
</evidence>
<organism evidence="8 9">
    <name type="scientific">Pedobacter lusitanus</name>
    <dbReference type="NCBI Taxonomy" id="1503925"/>
    <lineage>
        <taxon>Bacteria</taxon>
        <taxon>Pseudomonadati</taxon>
        <taxon>Bacteroidota</taxon>
        <taxon>Sphingobacteriia</taxon>
        <taxon>Sphingobacteriales</taxon>
        <taxon>Sphingobacteriaceae</taxon>
        <taxon>Pedobacter</taxon>
    </lineage>
</organism>
<dbReference type="SUPFAM" id="SSF52172">
    <property type="entry name" value="CheY-like"/>
    <property type="match status" value="1"/>
</dbReference>
<dbReference type="CDD" id="cd17574">
    <property type="entry name" value="REC_OmpR"/>
    <property type="match status" value="1"/>
</dbReference>
<dbReference type="AlphaFoldDB" id="A0A0D0FZE0"/>
<feature type="domain" description="Response regulatory" evidence="7">
    <location>
        <begin position="20"/>
        <end position="135"/>
    </location>
</feature>
<dbReference type="PRINTS" id="PR00032">
    <property type="entry name" value="HTHARAC"/>
</dbReference>
<dbReference type="Proteomes" id="UP000032049">
    <property type="component" value="Unassembled WGS sequence"/>
</dbReference>
<keyword evidence="3" id="KW-0238">DNA-binding</keyword>
<dbReference type="SMART" id="SM00448">
    <property type="entry name" value="REC"/>
    <property type="match status" value="1"/>
</dbReference>
<dbReference type="PANTHER" id="PTHR43547:SF2">
    <property type="entry name" value="HYBRID SIGNAL TRANSDUCTION HISTIDINE KINASE C"/>
    <property type="match status" value="1"/>
</dbReference>
<dbReference type="PROSITE" id="PS50110">
    <property type="entry name" value="RESPONSE_REGULATORY"/>
    <property type="match status" value="1"/>
</dbReference>
<keyword evidence="2" id="KW-0805">Transcription regulation</keyword>
<dbReference type="PROSITE" id="PS01124">
    <property type="entry name" value="HTH_ARAC_FAMILY_2"/>
    <property type="match status" value="1"/>
</dbReference>
<dbReference type="InterPro" id="IPR011006">
    <property type="entry name" value="CheY-like_superfamily"/>
</dbReference>
<dbReference type="InterPro" id="IPR020449">
    <property type="entry name" value="Tscrpt_reg_AraC-type_HTH"/>
</dbReference>
<accession>A0A0D0FZE0</accession>